<feature type="region of interest" description="Disordered" evidence="1">
    <location>
        <begin position="26"/>
        <end position="58"/>
    </location>
</feature>
<organism evidence="3 4">
    <name type="scientific">Kribbella solani</name>
    <dbReference type="NCBI Taxonomy" id="236067"/>
    <lineage>
        <taxon>Bacteria</taxon>
        <taxon>Bacillati</taxon>
        <taxon>Actinomycetota</taxon>
        <taxon>Actinomycetes</taxon>
        <taxon>Propionibacteriales</taxon>
        <taxon>Kribbellaceae</taxon>
        <taxon>Kribbella</taxon>
    </lineage>
</organism>
<dbReference type="AlphaFoldDB" id="A0A841DW09"/>
<name>A0A841DW09_9ACTN</name>
<keyword evidence="2" id="KW-0732">Signal</keyword>
<sequence length="195" mass="20786">MNRYGATLAAIGLLLALGACGGSDKPAAASNRTPIIPSTPVTVPTETPRATPTPVDPTTAARQQVLAAYAVFYTQVINGLRDGGVTYPYEKFMIDPALTAAKDNQTYYKGLRRAKISGDGRLLESKVSDIRVSSKSSTATVVACVTDNLTAVDKNGKVIAKPAGKISRRDGLKLVKGRWMVYLTETQDKSYGCTR</sequence>
<dbReference type="Proteomes" id="UP000558997">
    <property type="component" value="Unassembled WGS sequence"/>
</dbReference>
<dbReference type="EMBL" id="JACHNF010000001">
    <property type="protein sequence ID" value="MBB5980920.1"/>
    <property type="molecule type" value="Genomic_DNA"/>
</dbReference>
<evidence type="ECO:0008006" key="5">
    <source>
        <dbReference type="Google" id="ProtNLM"/>
    </source>
</evidence>
<dbReference type="RefSeq" id="WP_184837007.1">
    <property type="nucleotide sequence ID" value="NZ_BAAAVN010000003.1"/>
</dbReference>
<feature type="chain" id="PRO_5039685958" description="Nuclear transport factor 2 family protein" evidence="2">
    <location>
        <begin position="22"/>
        <end position="195"/>
    </location>
</feature>
<evidence type="ECO:0000256" key="2">
    <source>
        <dbReference type="SAM" id="SignalP"/>
    </source>
</evidence>
<feature type="signal peptide" evidence="2">
    <location>
        <begin position="1"/>
        <end position="21"/>
    </location>
</feature>
<protein>
    <recommendedName>
        <fullName evidence="5">Nuclear transport factor 2 family protein</fullName>
    </recommendedName>
</protein>
<evidence type="ECO:0000313" key="3">
    <source>
        <dbReference type="EMBL" id="MBB5980920.1"/>
    </source>
</evidence>
<reference evidence="3 4" key="1">
    <citation type="submission" date="2020-08" db="EMBL/GenBank/DDBJ databases">
        <title>Sequencing the genomes of 1000 actinobacteria strains.</title>
        <authorList>
            <person name="Klenk H.-P."/>
        </authorList>
    </citation>
    <scope>NUCLEOTIDE SEQUENCE [LARGE SCALE GENOMIC DNA]</scope>
    <source>
        <strain evidence="3 4">DSM 17294</strain>
    </source>
</reference>
<proteinExistence type="predicted"/>
<keyword evidence="4" id="KW-1185">Reference proteome</keyword>
<dbReference type="PROSITE" id="PS51257">
    <property type="entry name" value="PROKAR_LIPOPROTEIN"/>
    <property type="match status" value="1"/>
</dbReference>
<gene>
    <name evidence="3" type="ORF">HDA44_004261</name>
</gene>
<comment type="caution">
    <text evidence="3">The sequence shown here is derived from an EMBL/GenBank/DDBJ whole genome shotgun (WGS) entry which is preliminary data.</text>
</comment>
<evidence type="ECO:0000313" key="4">
    <source>
        <dbReference type="Proteomes" id="UP000558997"/>
    </source>
</evidence>
<accession>A0A841DW09</accession>
<feature type="compositionally biased region" description="Low complexity" evidence="1">
    <location>
        <begin position="33"/>
        <end position="58"/>
    </location>
</feature>
<evidence type="ECO:0000256" key="1">
    <source>
        <dbReference type="SAM" id="MobiDB-lite"/>
    </source>
</evidence>